<sequence>MGIDKALLSLLWAGIVGFIGFVFKVAYDRTFGKDFKDADDIEAALRKDVADNKMRLDKLSIEMDQVKSTQAMNEKLFNLQLQQITQQFADMKKDMHQGFAEIKQMIKDQARK</sequence>
<keyword evidence="1" id="KW-0812">Transmembrane</keyword>
<dbReference type="RefSeq" id="WP_124907329.1">
    <property type="nucleotide sequence ID" value="NZ_RQJP01000003.1"/>
</dbReference>
<evidence type="ECO:0008006" key="4">
    <source>
        <dbReference type="Google" id="ProtNLM"/>
    </source>
</evidence>
<accession>A0A3P1CJR0</accession>
<evidence type="ECO:0000256" key="1">
    <source>
        <dbReference type="SAM" id="Phobius"/>
    </source>
</evidence>
<proteinExistence type="predicted"/>
<dbReference type="AlphaFoldDB" id="A0A3P1CJR0"/>
<reference evidence="2 3" key="1">
    <citation type="submission" date="2018-11" db="EMBL/GenBank/DDBJ databases">
        <authorList>
            <person name="Zhou Z."/>
            <person name="Wang G."/>
        </authorList>
    </citation>
    <scope>NUCLEOTIDE SEQUENCE [LARGE SCALE GENOMIC DNA]</scope>
    <source>
        <strain evidence="2 3">KCTC42998</strain>
    </source>
</reference>
<dbReference type="EMBL" id="RQJP01000003">
    <property type="protein sequence ID" value="RRB13430.1"/>
    <property type="molecule type" value="Genomic_DNA"/>
</dbReference>
<keyword evidence="1" id="KW-1133">Transmembrane helix</keyword>
<name>A0A3P1CJR0_9BACT</name>
<feature type="transmembrane region" description="Helical" evidence="1">
    <location>
        <begin position="6"/>
        <end position="27"/>
    </location>
</feature>
<keyword evidence="1" id="KW-0472">Membrane</keyword>
<gene>
    <name evidence="2" type="ORF">EHT87_14230</name>
</gene>
<evidence type="ECO:0000313" key="3">
    <source>
        <dbReference type="Proteomes" id="UP000274271"/>
    </source>
</evidence>
<protein>
    <recommendedName>
        <fullName evidence="4">DUF2746 domain-containing protein</fullName>
    </recommendedName>
</protein>
<organism evidence="2 3">
    <name type="scientific">Larkinella knui</name>
    <dbReference type="NCBI Taxonomy" id="2025310"/>
    <lineage>
        <taxon>Bacteria</taxon>
        <taxon>Pseudomonadati</taxon>
        <taxon>Bacteroidota</taxon>
        <taxon>Cytophagia</taxon>
        <taxon>Cytophagales</taxon>
        <taxon>Spirosomataceae</taxon>
        <taxon>Larkinella</taxon>
    </lineage>
</organism>
<comment type="caution">
    <text evidence="2">The sequence shown here is derived from an EMBL/GenBank/DDBJ whole genome shotgun (WGS) entry which is preliminary data.</text>
</comment>
<keyword evidence="3" id="KW-1185">Reference proteome</keyword>
<evidence type="ECO:0000313" key="2">
    <source>
        <dbReference type="EMBL" id="RRB13430.1"/>
    </source>
</evidence>
<dbReference type="Proteomes" id="UP000274271">
    <property type="component" value="Unassembled WGS sequence"/>
</dbReference>